<feature type="chain" id="PRO_5021919904" evidence="1">
    <location>
        <begin position="21"/>
        <end position="244"/>
    </location>
</feature>
<proteinExistence type="predicted"/>
<protein>
    <submittedName>
        <fullName evidence="2">Uncharacterized protein DUF481</fullName>
    </submittedName>
</protein>
<sequence length="244" mass="27792">MMNRIVALLAVLCCSLSCLAQFSDSTYYFLKYASTGSINHTKDGNSYLLNNAFAFKISKEKVSLNASASYVYGKQDHNPTNDDLSAALDFNLYNDNRKFYYWGLANYDKSLSLKINNRFQGGLGVGYDVIHRPNATLNLSNGILFENSDLFLKDTIPDVYHTFRNSFRVMYKWVIRDIVVVEGSNYLQNSLSNGSDIIIKTSNSLSLKLRSWLLLTAAVTYNKLNRTDRENLLITYGITMEKYF</sequence>
<dbReference type="RefSeq" id="WP_244620484.1">
    <property type="nucleotide sequence ID" value="NZ_BAAAFY010000002.1"/>
</dbReference>
<dbReference type="EMBL" id="VLLG01000005">
    <property type="protein sequence ID" value="TWI84089.1"/>
    <property type="molecule type" value="Genomic_DNA"/>
</dbReference>
<dbReference type="InterPro" id="IPR007433">
    <property type="entry name" value="DUF481"/>
</dbReference>
<evidence type="ECO:0000313" key="2">
    <source>
        <dbReference type="EMBL" id="TWI84089.1"/>
    </source>
</evidence>
<organism evidence="2 3">
    <name type="scientific">Chitinophaga japonensis</name>
    <name type="common">Flexibacter japonensis</name>
    <dbReference type="NCBI Taxonomy" id="104662"/>
    <lineage>
        <taxon>Bacteria</taxon>
        <taxon>Pseudomonadati</taxon>
        <taxon>Bacteroidota</taxon>
        <taxon>Chitinophagia</taxon>
        <taxon>Chitinophagales</taxon>
        <taxon>Chitinophagaceae</taxon>
        <taxon>Chitinophaga</taxon>
    </lineage>
</organism>
<accession>A0A562SS53</accession>
<name>A0A562SS53_CHIJA</name>
<keyword evidence="3" id="KW-1185">Reference proteome</keyword>
<dbReference type="Proteomes" id="UP000316778">
    <property type="component" value="Unassembled WGS sequence"/>
</dbReference>
<dbReference type="AlphaFoldDB" id="A0A562SS53"/>
<comment type="caution">
    <text evidence="2">The sequence shown here is derived from an EMBL/GenBank/DDBJ whole genome shotgun (WGS) entry which is preliminary data.</text>
</comment>
<feature type="signal peptide" evidence="1">
    <location>
        <begin position="1"/>
        <end position="20"/>
    </location>
</feature>
<evidence type="ECO:0000313" key="3">
    <source>
        <dbReference type="Proteomes" id="UP000316778"/>
    </source>
</evidence>
<keyword evidence="1" id="KW-0732">Signal</keyword>
<gene>
    <name evidence="2" type="ORF">LX66_4451</name>
</gene>
<dbReference type="Pfam" id="PF04338">
    <property type="entry name" value="DUF481"/>
    <property type="match status" value="1"/>
</dbReference>
<reference evidence="2 3" key="1">
    <citation type="journal article" date="2013" name="Stand. Genomic Sci.">
        <title>Genomic Encyclopedia of Type Strains, Phase I: The one thousand microbial genomes (KMG-I) project.</title>
        <authorList>
            <person name="Kyrpides N.C."/>
            <person name="Woyke T."/>
            <person name="Eisen J.A."/>
            <person name="Garrity G."/>
            <person name="Lilburn T.G."/>
            <person name="Beck B.J."/>
            <person name="Whitman W.B."/>
            <person name="Hugenholtz P."/>
            <person name="Klenk H.P."/>
        </authorList>
    </citation>
    <scope>NUCLEOTIDE SEQUENCE [LARGE SCALE GENOMIC DNA]</scope>
    <source>
        <strain evidence="2 3">DSM 13484</strain>
    </source>
</reference>
<evidence type="ECO:0000256" key="1">
    <source>
        <dbReference type="SAM" id="SignalP"/>
    </source>
</evidence>